<feature type="compositionally biased region" description="Basic and acidic residues" evidence="1">
    <location>
        <begin position="1956"/>
        <end position="1965"/>
    </location>
</feature>
<evidence type="ECO:0000313" key="3">
    <source>
        <dbReference type="EMBL" id="OIW15250.1"/>
    </source>
</evidence>
<dbReference type="PANTHER" id="PTHR46992">
    <property type="entry name" value="GYF DOMAIN-CONTAINING PROTEIN"/>
    <property type="match status" value="1"/>
</dbReference>
<feature type="compositionally biased region" description="Polar residues" evidence="1">
    <location>
        <begin position="2214"/>
        <end position="2223"/>
    </location>
</feature>
<evidence type="ECO:0000256" key="1">
    <source>
        <dbReference type="SAM" id="MobiDB-lite"/>
    </source>
</evidence>
<gene>
    <name evidence="3" type="ORF">TanjilG_17570</name>
</gene>
<feature type="compositionally biased region" description="Polar residues" evidence="1">
    <location>
        <begin position="2191"/>
        <end position="2204"/>
    </location>
</feature>
<feature type="compositionally biased region" description="Polar residues" evidence="1">
    <location>
        <begin position="2166"/>
        <end position="2179"/>
    </location>
</feature>
<dbReference type="Proteomes" id="UP000188354">
    <property type="component" value="Chromosome LG03"/>
</dbReference>
<dbReference type="SMART" id="SM00444">
    <property type="entry name" value="GYF"/>
    <property type="match status" value="1"/>
</dbReference>
<sequence length="2298" mass="256700">MADGNGNKINNLPDDLFSSKSSDSHSNLKDHMVNVCLLAVLDEALGGHAGEKGITVGLLDDSKDQVLSDNNIPLSPQWLYSKTVDAKTPTIPAGLNSTDPSLKESWRLEGSQDKKDWRRIAPDVDINRRWREEERETSLLGRRDRRKDDRRLEITSTSENRSSPSDRWHDSRGSGHDPRRENKWSSRWGPEDKEKDSRSEKKNDVEKEDGLAEKQSSSVGNRAGSDRDPDSRDKWRPRHRLETQAAGVATYRAAPGFGLEKGRAEGSVVQFSAGRGKANINGNLQIGRPPLGSSVGSVLVDKNNTILGKSSLGVSPYYYPRGKLLDIYRRQKVDPTFESMPSGMEYTSPITQHGSIEPLAFVAPAGEEETILKDILKGKITSSEVLGYSFSEDISGIGVILGEGKKPLTGNGRKVISGIDTSNDSDQNFIGSASSAGGSLQNIVEDVATFQEGKQKHMPAIDIHGRDESSGSSTADIIFHRNKVADSETFDSYPGQVSAFQGHANQDHIESIAASEISSNLPDDSHSLFDFSTLQHAPSINQQDLQINENAYPFQSVTTPEELSLCYLDPQGAIQGPFLGIDIILWFEQGFFGIDLPVRLSDAPEGSSFQQLGDMMPHLKVKSRLDSGSNLTTLSEPSDTIGRNLKVDVNSFDYNGYSASDDQPWSSSRPDATSCIGIQSQIPNQGYHSESKFSDEQYFNNIVAQDEDIVLSKLAQSSNGSPLMRPVDVNASYSLPTGIPVANEVAGSDTHSSEADKLHPFGLLMSELRDGSHLRRAQSSNSSLRLGDQGHFLDPLVDRDSPFADQGSHGGMVNQPSFRETWPDEHGINRHLNPDVHVGSLEDRFLSHMGPKFSNFDVSEHLMLQKLQKEQFQQQSGISSNHIPAHLAGTDLERFSGFSLSQSKNSNVQKMIQNPRSDYERLLERQIQQRQLELQQQQDMHHQQLLQQQMNLHPHQQSQVQQLLLEQLMNQHNSDPNFWLSKHDISRDNLFDQGQLRGYLHDLQQNSHSLRQHDPSMEQIIKANMGLNAIQERQADLSALLLQARHGNILSSEQQLHFQQDQLKAQQMSMALRQQLGLDGERHFGRSWSINETGNLVRNPTTHHHLGHSAGFNVSDIHKQQQRLVPQEEQMNFLGRNLPEQNHRGFFDSNSMLFDRSAPVSFQGRQLQEHHRNVHPTDQLGSLSSHHVQSSGDLFGHHPDTFKNSLPGNNGHVENSWIDPRVQLQHFEALRQRRVLGNTSADLSMTAFAGSHEESSTQDFMDLHQKLGLQSTLPSAVDKWHPLSTRTHDKSRQVSEASSLTHPFELPPDQVHMNDPFLERTQSANSSTLMHDHFASMHINEQYNNLCIGIQSQIPNQGYHSESKFSDEQYFNNIVAQDEDIVLSKLAQSSNGSPLMRPVDVNASYSLPTGIPVANEVAGSDTHSSEADKLHPFGLLMSELRDGSHLRRAQSSNSSLRLGDQGHFLDPLVDRDSPFADQGSHGGMVNQPSFRETWPDEHGINRHLNPDVHVGSLEDRFLSHMGPKFSNFDVSEHLMLQKLQKEQFQQQSGISSNHIPAHLAGTDLERFSGFSLSQSKNSNVQKMIQNPRSDYERLLERQIQQRQLELQQQQDMHHQQLLQQQMNLHPHQQSQVQQLLLEQLMNQHNSDPNFWLSKHDISRDNLFDQGQLRGYLHDLQQNSHSLRQHDPSMEQIIKANMGLNAIQERQADLSALLLQARHGNILSSEQQLHFQQDQLKAQQMSMALRQQLGLDGERHFGRSWSINETGNLVRNPTTHHHLGHSAGFNVSDIHKQQQRLVPQEEQMNFLGRNLPEQNHRGFFDSNSMLFDRSAPVSFQGRQLQEHHRNVHPTDQLGSLSSHHVQSSGDLFGHHPDTFKNSLPGNNGHVENSWIDPRVQLQHFEALRQRRVLGNTSADLSMTAFAGSHEESSTQDFMDLHQKLGLQSTLPSAVDKWHPLSTRTHDKSRQVSEASSLTHPFELPPDQVHMNDPFLERTQSANSSTLMHDHFASMHINEQYNNLGNAERIPLRSRSGALVEGQSLLSSNQDTLHPNYRIPPLTGKSAMEELLELEISKSHRHEFLGTITKSVPGVSELPEQVESTMNSMELPASISHSRHSSLSSAGGDGGSFGREMGLNNSRADEVSNDRVPPSSKGFDNVFHKRSHVSRTDQPSTHANQNNLMNLACSEGRREPSGNSSSTASMTEAQASGKKDVRFRTSSFGEGATSETSFIDMLRKPVLPEVDAHAVSGATNESSDGGQAGRSGKKKGKKGKQIDPSLLGFKVSSNRIMMGEIQRPEDDS</sequence>
<feature type="compositionally biased region" description="Basic and acidic residues" evidence="1">
    <location>
        <begin position="164"/>
        <end position="212"/>
    </location>
</feature>
<protein>
    <recommendedName>
        <fullName evidence="2">GYF domain-containing protein</fullName>
    </recommendedName>
</protein>
<evidence type="ECO:0000313" key="4">
    <source>
        <dbReference type="Proteomes" id="UP000188354"/>
    </source>
</evidence>
<feature type="compositionally biased region" description="Basic and acidic residues" evidence="1">
    <location>
        <begin position="224"/>
        <end position="234"/>
    </location>
</feature>
<name>A0A1J7I9K4_LUPAN</name>
<feature type="region of interest" description="Disordered" evidence="1">
    <location>
        <begin position="2107"/>
        <end position="2223"/>
    </location>
</feature>
<evidence type="ECO:0000259" key="2">
    <source>
        <dbReference type="PROSITE" id="PS50829"/>
    </source>
</evidence>
<dbReference type="Gene3D" id="3.30.1490.40">
    <property type="match status" value="1"/>
</dbReference>
<feature type="domain" description="GYF" evidence="2">
    <location>
        <begin position="562"/>
        <end position="613"/>
    </location>
</feature>
<reference evidence="3 4" key="1">
    <citation type="journal article" date="2017" name="Plant Biotechnol. J.">
        <title>A comprehensive draft genome sequence for lupin (Lupinus angustifolius), an emerging health food: insights into plant-microbe interactions and legume evolution.</title>
        <authorList>
            <person name="Hane J.K."/>
            <person name="Ming Y."/>
            <person name="Kamphuis L.G."/>
            <person name="Nelson M.N."/>
            <person name="Garg G."/>
            <person name="Atkins C.A."/>
            <person name="Bayer P.E."/>
            <person name="Bravo A."/>
            <person name="Bringans S."/>
            <person name="Cannon S."/>
            <person name="Edwards D."/>
            <person name="Foley R."/>
            <person name="Gao L.L."/>
            <person name="Harrison M.J."/>
            <person name="Huang W."/>
            <person name="Hurgobin B."/>
            <person name="Li S."/>
            <person name="Liu C.W."/>
            <person name="McGrath A."/>
            <person name="Morahan G."/>
            <person name="Murray J."/>
            <person name="Weller J."/>
            <person name="Jian J."/>
            <person name="Singh K.B."/>
        </authorList>
    </citation>
    <scope>NUCLEOTIDE SEQUENCE [LARGE SCALE GENOMIC DNA]</scope>
    <source>
        <strain evidence="4">cv. Tanjil</strain>
        <tissue evidence="3">Whole plant</tissue>
    </source>
</reference>
<dbReference type="InterPro" id="IPR035445">
    <property type="entry name" value="GYF-like_dom_sf"/>
</dbReference>
<accession>A0A1J7I9K4</accession>
<proteinExistence type="predicted"/>
<dbReference type="PROSITE" id="PS50829">
    <property type="entry name" value="GYF"/>
    <property type="match status" value="1"/>
</dbReference>
<feature type="region of interest" description="Disordered" evidence="1">
    <location>
        <begin position="1956"/>
        <end position="1986"/>
    </location>
</feature>
<feature type="region of interest" description="Disordered" evidence="1">
    <location>
        <begin position="151"/>
        <end position="239"/>
    </location>
</feature>
<dbReference type="Gramene" id="OIW15250">
    <property type="protein sequence ID" value="OIW15250"/>
    <property type="gene ID" value="TanjilG_17570"/>
</dbReference>
<feature type="region of interest" description="Disordered" evidence="1">
    <location>
        <begin position="1"/>
        <end position="24"/>
    </location>
</feature>
<dbReference type="InterPro" id="IPR003169">
    <property type="entry name" value="GYF"/>
</dbReference>
<dbReference type="SUPFAM" id="SSF55277">
    <property type="entry name" value="GYF domain"/>
    <property type="match status" value="1"/>
</dbReference>
<keyword evidence="4" id="KW-1185">Reference proteome</keyword>
<organism evidence="3 4">
    <name type="scientific">Lupinus angustifolius</name>
    <name type="common">Narrow-leaved blue lupine</name>
    <dbReference type="NCBI Taxonomy" id="3871"/>
    <lineage>
        <taxon>Eukaryota</taxon>
        <taxon>Viridiplantae</taxon>
        <taxon>Streptophyta</taxon>
        <taxon>Embryophyta</taxon>
        <taxon>Tracheophyta</taxon>
        <taxon>Spermatophyta</taxon>
        <taxon>Magnoliopsida</taxon>
        <taxon>eudicotyledons</taxon>
        <taxon>Gunneridae</taxon>
        <taxon>Pentapetalae</taxon>
        <taxon>rosids</taxon>
        <taxon>fabids</taxon>
        <taxon>Fabales</taxon>
        <taxon>Fabaceae</taxon>
        <taxon>Papilionoideae</taxon>
        <taxon>50 kb inversion clade</taxon>
        <taxon>genistoids sensu lato</taxon>
        <taxon>core genistoids</taxon>
        <taxon>Genisteae</taxon>
        <taxon>Lupinus</taxon>
    </lineage>
</organism>
<dbReference type="Pfam" id="PF02213">
    <property type="entry name" value="GYF"/>
    <property type="match status" value="1"/>
</dbReference>
<feature type="region of interest" description="Disordered" evidence="1">
    <location>
        <begin position="2242"/>
        <end position="2298"/>
    </location>
</feature>
<dbReference type="EMBL" id="CM007363">
    <property type="protein sequence ID" value="OIW15250.1"/>
    <property type="molecule type" value="Genomic_DNA"/>
</dbReference>
<dbReference type="STRING" id="3871.A0A1J7I9K4"/>
<feature type="compositionally biased region" description="Basic and acidic residues" evidence="1">
    <location>
        <begin position="1284"/>
        <end position="1293"/>
    </location>
</feature>
<dbReference type="PANTHER" id="PTHR46992:SF1">
    <property type="entry name" value="GYF DOMAIN-CONTAINING PROTEIN"/>
    <property type="match status" value="1"/>
</dbReference>
<feature type="compositionally biased region" description="Polar residues" evidence="1">
    <location>
        <begin position="154"/>
        <end position="163"/>
    </location>
</feature>
<feature type="region of interest" description="Disordered" evidence="1">
    <location>
        <begin position="1284"/>
        <end position="1314"/>
    </location>
</feature>